<dbReference type="Proteomes" id="UP000007963">
    <property type="component" value="Unassembled WGS sequence"/>
</dbReference>
<dbReference type="GeneID" id="4354399"/>
<evidence type="ECO:0000313" key="2">
    <source>
        <dbReference type="Proteomes" id="UP000007963"/>
    </source>
</evidence>
<dbReference type="AlphaFoldDB" id="Q0C9C2"/>
<accession>Q0C9C2</accession>
<reference evidence="2" key="1">
    <citation type="submission" date="2005-09" db="EMBL/GenBank/DDBJ databases">
        <title>Annotation of the Aspergillus terreus NIH2624 genome.</title>
        <authorList>
            <person name="Birren B.W."/>
            <person name="Lander E.S."/>
            <person name="Galagan J.E."/>
            <person name="Nusbaum C."/>
            <person name="Devon K."/>
            <person name="Henn M."/>
            <person name="Ma L.-J."/>
            <person name="Jaffe D.B."/>
            <person name="Butler J."/>
            <person name="Alvarez P."/>
            <person name="Gnerre S."/>
            <person name="Grabherr M."/>
            <person name="Kleber M."/>
            <person name="Mauceli E.W."/>
            <person name="Brockman W."/>
            <person name="Rounsley S."/>
            <person name="Young S.K."/>
            <person name="LaButti K."/>
            <person name="Pushparaj V."/>
            <person name="DeCaprio D."/>
            <person name="Crawford M."/>
            <person name="Koehrsen M."/>
            <person name="Engels R."/>
            <person name="Montgomery P."/>
            <person name="Pearson M."/>
            <person name="Howarth C."/>
            <person name="Larson L."/>
            <person name="Luoma S."/>
            <person name="White J."/>
            <person name="Alvarado L."/>
            <person name="Kodira C.D."/>
            <person name="Zeng Q."/>
            <person name="Oleary S."/>
            <person name="Yandava C."/>
            <person name="Denning D.W."/>
            <person name="Nierman W.C."/>
            <person name="Milne T."/>
            <person name="Madden K."/>
        </authorList>
    </citation>
    <scope>NUCLEOTIDE SEQUENCE [LARGE SCALE GENOMIC DNA]</scope>
    <source>
        <strain evidence="2">NIH 2624 / FGSC A1156</strain>
    </source>
</reference>
<dbReference type="EMBL" id="CH476608">
    <property type="protein sequence ID" value="EAU29903.1"/>
    <property type="molecule type" value="Genomic_DNA"/>
</dbReference>
<evidence type="ECO:0000313" key="1">
    <source>
        <dbReference type="EMBL" id="EAU29903.1"/>
    </source>
</evidence>
<sequence>MSVAYSSSRVLTCHYPKTSPLHRFNANSENHRCQVLHVFHLPGPVSHHLHVLYPMPDANLQVPHPCIFEAGECSRPFLKRLRNHVSFLSPQISIAACLGIAVQEGLPWVSTVYAFIAPMSKESGRILMGCQMGYCFKQRPM</sequence>
<organism evidence="1 2">
    <name type="scientific">Aspergillus terreus (strain NIH 2624 / FGSC A1156)</name>
    <dbReference type="NCBI Taxonomy" id="341663"/>
    <lineage>
        <taxon>Eukaryota</taxon>
        <taxon>Fungi</taxon>
        <taxon>Dikarya</taxon>
        <taxon>Ascomycota</taxon>
        <taxon>Pezizomycotina</taxon>
        <taxon>Eurotiomycetes</taxon>
        <taxon>Eurotiomycetidae</taxon>
        <taxon>Eurotiales</taxon>
        <taxon>Aspergillaceae</taxon>
        <taxon>Aspergillus</taxon>
        <taxon>Aspergillus subgen. Circumdati</taxon>
    </lineage>
</organism>
<dbReference type="VEuPathDB" id="FungiDB:ATEG_09712"/>
<dbReference type="RefSeq" id="XP_001218334.1">
    <property type="nucleotide sequence ID" value="XM_001218333.1"/>
</dbReference>
<gene>
    <name evidence="1" type="ORF">ATEG_09712</name>
</gene>
<dbReference type="HOGENOM" id="CLU_1824923_0_0_1"/>
<proteinExistence type="predicted"/>
<name>Q0C9C2_ASPTN</name>
<protein>
    <submittedName>
        <fullName evidence="1">Uncharacterized protein</fullName>
    </submittedName>
</protein>